<keyword evidence="3" id="KW-1185">Reference proteome</keyword>
<name>A0A2P2E9G1_9PROT</name>
<feature type="domain" description="VOC" evidence="1">
    <location>
        <begin position="9"/>
        <end position="121"/>
    </location>
</feature>
<dbReference type="EMBL" id="BFBR01000003">
    <property type="protein sequence ID" value="GBF57707.1"/>
    <property type="molecule type" value="Genomic_DNA"/>
</dbReference>
<evidence type="ECO:0000313" key="2">
    <source>
        <dbReference type="EMBL" id="GBF57707.1"/>
    </source>
</evidence>
<dbReference type="PROSITE" id="PS51819">
    <property type="entry name" value="VOC"/>
    <property type="match status" value="1"/>
</dbReference>
<accession>A0A2P2E9G1</accession>
<dbReference type="InterPro" id="IPR052164">
    <property type="entry name" value="Anthracycline_SecMetBiosynth"/>
</dbReference>
<dbReference type="PANTHER" id="PTHR33993">
    <property type="entry name" value="GLYOXALASE-RELATED"/>
    <property type="match status" value="1"/>
</dbReference>
<dbReference type="InterPro" id="IPR029068">
    <property type="entry name" value="Glyas_Bleomycin-R_OHBP_Dase"/>
</dbReference>
<dbReference type="AlphaFoldDB" id="A0A2P2E9G1"/>
<proteinExistence type="predicted"/>
<evidence type="ECO:0000259" key="1">
    <source>
        <dbReference type="PROSITE" id="PS51819"/>
    </source>
</evidence>
<dbReference type="InterPro" id="IPR041581">
    <property type="entry name" value="Glyoxalase_6"/>
</dbReference>
<dbReference type="Gene3D" id="3.10.180.10">
    <property type="entry name" value="2,3-Dihydroxybiphenyl 1,2-Dioxygenase, domain 1"/>
    <property type="match status" value="1"/>
</dbReference>
<comment type="caution">
    <text evidence="2">The sequence shown here is derived from an EMBL/GenBank/DDBJ whole genome shotgun (WGS) entry which is preliminary data.</text>
</comment>
<dbReference type="Pfam" id="PF18029">
    <property type="entry name" value="Glyoxalase_6"/>
    <property type="match status" value="1"/>
</dbReference>
<dbReference type="RefSeq" id="WP_108984573.1">
    <property type="nucleotide sequence ID" value="NZ_BFBR01000003.1"/>
</dbReference>
<dbReference type="InterPro" id="IPR037523">
    <property type="entry name" value="VOC_core"/>
</dbReference>
<gene>
    <name evidence="2" type="ORF">PbB2_01376</name>
</gene>
<evidence type="ECO:0000313" key="3">
    <source>
        <dbReference type="Proteomes" id="UP000245086"/>
    </source>
</evidence>
<protein>
    <recommendedName>
        <fullName evidence="1">VOC domain-containing protein</fullName>
    </recommendedName>
</protein>
<dbReference type="SUPFAM" id="SSF54593">
    <property type="entry name" value="Glyoxalase/Bleomycin resistance protein/Dihydroxybiphenyl dioxygenase"/>
    <property type="match status" value="1"/>
</dbReference>
<sequence length="130" mass="14173">MAVSGRILGIGGVFIKSPAPDRLRAWYQTVLGVEMDAHGALFALSGQDGHQVFSPFPTDTAYFAPSTREVMINFRVDDLLAMIERIEAAGAKLEGPLQEESYGKFAWIIDPDGTKIELWQETGDLTSPSA</sequence>
<reference evidence="2 3" key="1">
    <citation type="journal article" date="2018" name="Genome Announc.">
        <title>Draft Genome Sequence of "Candidatus Phycosocius bacilliformis," an Alphaproteobacterial Ectosymbiont of the Hydrocarbon-Producing Green Alga Botryococcus braunii.</title>
        <authorList>
            <person name="Tanabe Y."/>
            <person name="Yamaguchi H."/>
            <person name="Watanabe M.M."/>
        </authorList>
    </citation>
    <scope>NUCLEOTIDE SEQUENCE [LARGE SCALE GENOMIC DNA]</scope>
    <source>
        <strain evidence="2 3">BOTRYCO-2</strain>
    </source>
</reference>
<dbReference type="Proteomes" id="UP000245086">
    <property type="component" value="Unassembled WGS sequence"/>
</dbReference>
<organism evidence="2 3">
    <name type="scientific">Candidatus Phycosocius bacilliformis</name>
    <dbReference type="NCBI Taxonomy" id="1445552"/>
    <lineage>
        <taxon>Bacteria</taxon>
        <taxon>Pseudomonadati</taxon>
        <taxon>Pseudomonadota</taxon>
        <taxon>Alphaproteobacteria</taxon>
        <taxon>Caulobacterales</taxon>
        <taxon>Caulobacterales incertae sedis</taxon>
        <taxon>Candidatus Phycosocius</taxon>
    </lineage>
</organism>
<dbReference type="OrthoDB" id="9799428at2"/>
<dbReference type="PANTHER" id="PTHR33993:SF5">
    <property type="entry name" value="GLYOXALASE"/>
    <property type="match status" value="1"/>
</dbReference>